<sequence>MKLIIDTDPGIDDAMAIAYAAAAPEIDLIGLTTVFGNTHVQQSSRNARFLAHKLGLDIPVAEGAAFPWEADAHTPSRHVHGDEGFGDVIDVPEIGSNHDLSAAEFLVEMARRYKKDLTVCAVGPLTNIANAMRLDPDFAQNIGQLVIMGGAVFCPGNITDHAEANIYHDAKAADEVFAQPAPTVLVGLDVTLKTLYRAADFGELARRAPEIGGFLNNISQFYLNFYRDVAGLDGCGLHDSTAVIACSHRAMFKIQETGLKVVTEGPEVGATRPDPSRPPLQVCCDVVGQQVVDLFTQRVASLP</sequence>
<proteinExistence type="predicted"/>
<evidence type="ECO:0000259" key="3">
    <source>
        <dbReference type="Pfam" id="PF01156"/>
    </source>
</evidence>
<evidence type="ECO:0000256" key="1">
    <source>
        <dbReference type="ARBA" id="ARBA00022801"/>
    </source>
</evidence>
<name>A0A238JVL2_9RHOB</name>
<dbReference type="GO" id="GO:0008477">
    <property type="term" value="F:purine nucleosidase activity"/>
    <property type="evidence" value="ECO:0007669"/>
    <property type="project" value="TreeGrafter"/>
</dbReference>
<dbReference type="Proteomes" id="UP000202485">
    <property type="component" value="Unassembled WGS sequence"/>
</dbReference>
<dbReference type="EC" id="3.2.2.8" evidence="4"/>
<dbReference type="OrthoDB" id="9797882at2"/>
<organism evidence="4 5">
    <name type="scientific">Ruegeria arenilitoris</name>
    <dbReference type="NCBI Taxonomy" id="1173585"/>
    <lineage>
        <taxon>Bacteria</taxon>
        <taxon>Pseudomonadati</taxon>
        <taxon>Pseudomonadota</taxon>
        <taxon>Alphaproteobacteria</taxon>
        <taxon>Rhodobacterales</taxon>
        <taxon>Roseobacteraceae</taxon>
        <taxon>Ruegeria</taxon>
    </lineage>
</organism>
<dbReference type="EMBL" id="FXYG01000001">
    <property type="protein sequence ID" value="SMX34227.1"/>
    <property type="molecule type" value="Genomic_DNA"/>
</dbReference>
<keyword evidence="5" id="KW-1185">Reference proteome</keyword>
<gene>
    <name evidence="4" type="primary">rihB</name>
    <name evidence="4" type="ORF">RUA8715_00360</name>
</gene>
<keyword evidence="1 4" id="KW-0378">Hydrolase</keyword>
<dbReference type="PANTHER" id="PTHR12304:SF4">
    <property type="entry name" value="URIDINE NUCLEOSIDASE"/>
    <property type="match status" value="1"/>
</dbReference>
<dbReference type="InterPro" id="IPR036452">
    <property type="entry name" value="Ribo_hydro-like"/>
</dbReference>
<dbReference type="GO" id="GO:0006152">
    <property type="term" value="P:purine nucleoside catabolic process"/>
    <property type="evidence" value="ECO:0007669"/>
    <property type="project" value="TreeGrafter"/>
</dbReference>
<keyword evidence="2 4" id="KW-0326">Glycosidase</keyword>
<dbReference type="Pfam" id="PF01156">
    <property type="entry name" value="IU_nuc_hydro"/>
    <property type="match status" value="1"/>
</dbReference>
<dbReference type="SUPFAM" id="SSF53590">
    <property type="entry name" value="Nucleoside hydrolase"/>
    <property type="match status" value="1"/>
</dbReference>
<dbReference type="GO" id="GO:0050263">
    <property type="term" value="F:ribosylpyrimidine nucleosidase activity"/>
    <property type="evidence" value="ECO:0007669"/>
    <property type="project" value="UniProtKB-EC"/>
</dbReference>
<evidence type="ECO:0000313" key="5">
    <source>
        <dbReference type="Proteomes" id="UP000202485"/>
    </source>
</evidence>
<evidence type="ECO:0000256" key="2">
    <source>
        <dbReference type="ARBA" id="ARBA00023295"/>
    </source>
</evidence>
<feature type="domain" description="Inosine/uridine-preferring nucleoside hydrolase" evidence="3">
    <location>
        <begin position="3"/>
        <end position="286"/>
    </location>
</feature>
<dbReference type="Gene3D" id="3.90.245.10">
    <property type="entry name" value="Ribonucleoside hydrolase-like"/>
    <property type="match status" value="1"/>
</dbReference>
<evidence type="ECO:0000313" key="4">
    <source>
        <dbReference type="EMBL" id="SMX34227.1"/>
    </source>
</evidence>
<dbReference type="CDD" id="cd02650">
    <property type="entry name" value="nuc_hydro_CaPnhB"/>
    <property type="match status" value="1"/>
</dbReference>
<reference evidence="5" key="1">
    <citation type="submission" date="2017-05" db="EMBL/GenBank/DDBJ databases">
        <authorList>
            <person name="Rodrigo-Torres L."/>
            <person name="Arahal R. D."/>
            <person name="Lucena T."/>
        </authorList>
    </citation>
    <scope>NUCLEOTIDE SEQUENCE [LARGE SCALE GENOMIC DNA]</scope>
    <source>
        <strain evidence="5">CECT 8715</strain>
    </source>
</reference>
<dbReference type="RefSeq" id="WP_093961941.1">
    <property type="nucleotide sequence ID" value="NZ_FXYG01000001.1"/>
</dbReference>
<dbReference type="AlphaFoldDB" id="A0A238JVL2"/>
<dbReference type="GO" id="GO:0005829">
    <property type="term" value="C:cytosol"/>
    <property type="evidence" value="ECO:0007669"/>
    <property type="project" value="TreeGrafter"/>
</dbReference>
<dbReference type="InterPro" id="IPR001910">
    <property type="entry name" value="Inosine/uridine_hydrolase_dom"/>
</dbReference>
<dbReference type="InterPro" id="IPR023186">
    <property type="entry name" value="IUNH"/>
</dbReference>
<protein>
    <submittedName>
        <fullName evidence="4">Pyrimidine-specific ribonucleoside hydrolase RihB</fullName>
        <ecNumber evidence="4">3.2.2.8</ecNumber>
    </submittedName>
</protein>
<dbReference type="PANTHER" id="PTHR12304">
    <property type="entry name" value="INOSINE-URIDINE PREFERRING NUCLEOSIDE HYDROLASE"/>
    <property type="match status" value="1"/>
</dbReference>
<accession>A0A238JVL2</accession>